<reference evidence="6" key="1">
    <citation type="submission" date="2015-01" db="EMBL/GenBank/DDBJ databases">
        <authorList>
            <person name="Aksoy S."/>
            <person name="Warren W."/>
            <person name="Wilson R.K."/>
        </authorList>
    </citation>
    <scope>NUCLEOTIDE SEQUENCE [LARGE SCALE GENOMIC DNA]</scope>
    <source>
        <strain evidence="6">IAEA</strain>
    </source>
</reference>
<dbReference type="VEuPathDB" id="VectorBase:GPPI031780"/>
<evidence type="ECO:0000256" key="3">
    <source>
        <dbReference type="ARBA" id="ARBA00023069"/>
    </source>
</evidence>
<evidence type="ECO:0000313" key="6">
    <source>
        <dbReference type="Proteomes" id="UP000092460"/>
    </source>
</evidence>
<sequence>MQPFIYTAGTPRLFGSVFPNIRKRLADDVSTSNNIRFLTGSRYTGPWANSVQTMEGYGIYIFPDGSEYRGYFLGGFFHGKGLLHLAEPYNFTFRTIFQEGRLNEVVDMWFDDDLHVEGIFKGWEVDFRKWRYCKEEDRRFLVEHTRGTTPVGPFAYTAARNPPRLLHPGFFDVEEGVYNPRRKRITARLKPFPPRRCVTNTAEHNWIMANCRRAYLQNVDQISPRLRNKIVNTNILNQQDFNEEQPKCHYNIHKYHKQAYKGICKDAKQRTGPYKDKSEIKLDCTEKFENLESILLSSDSDRTGMLVSTSSCDSFTVGHLVVNEPPTLQATTKMDSIKLNPQLNEKEYKLILE</sequence>
<evidence type="ECO:0000256" key="4">
    <source>
        <dbReference type="ARBA" id="ARBA00023273"/>
    </source>
</evidence>
<dbReference type="GO" id="GO:0031514">
    <property type="term" value="C:motile cilium"/>
    <property type="evidence" value="ECO:0007669"/>
    <property type="project" value="UniProtKB-SubCell"/>
</dbReference>
<evidence type="ECO:0000256" key="2">
    <source>
        <dbReference type="ARBA" id="ARBA00022846"/>
    </source>
</evidence>
<dbReference type="InterPro" id="IPR042814">
    <property type="entry name" value="Morn5"/>
</dbReference>
<dbReference type="PANTHER" id="PTHR46437:SF1">
    <property type="entry name" value="MORN REPEAT-CONTAINING PROTEIN 5"/>
    <property type="match status" value="1"/>
</dbReference>
<keyword evidence="6" id="KW-1185">Reference proteome</keyword>
<keyword evidence="3" id="KW-0969">Cilium</keyword>
<reference evidence="5" key="2">
    <citation type="submission" date="2020-05" db="UniProtKB">
        <authorList>
            <consortium name="EnsemblMetazoa"/>
        </authorList>
    </citation>
    <scope>IDENTIFICATION</scope>
    <source>
        <strain evidence="5">IAEA</strain>
    </source>
</reference>
<proteinExistence type="predicted"/>
<dbReference type="Proteomes" id="UP000092460">
    <property type="component" value="Unassembled WGS sequence"/>
</dbReference>
<organism evidence="5 6">
    <name type="scientific">Glossina palpalis gambiensis</name>
    <dbReference type="NCBI Taxonomy" id="67801"/>
    <lineage>
        <taxon>Eukaryota</taxon>
        <taxon>Metazoa</taxon>
        <taxon>Ecdysozoa</taxon>
        <taxon>Arthropoda</taxon>
        <taxon>Hexapoda</taxon>
        <taxon>Insecta</taxon>
        <taxon>Pterygota</taxon>
        <taxon>Neoptera</taxon>
        <taxon>Endopterygota</taxon>
        <taxon>Diptera</taxon>
        <taxon>Brachycera</taxon>
        <taxon>Muscomorpha</taxon>
        <taxon>Hippoboscoidea</taxon>
        <taxon>Glossinidae</taxon>
        <taxon>Glossina</taxon>
    </lineage>
</organism>
<evidence type="ECO:0000313" key="5">
    <source>
        <dbReference type="EnsemblMetazoa" id="GPPI031780-PA"/>
    </source>
</evidence>
<evidence type="ECO:0000256" key="1">
    <source>
        <dbReference type="ARBA" id="ARBA00004230"/>
    </source>
</evidence>
<dbReference type="PANTHER" id="PTHR46437">
    <property type="entry name" value="MORN REPEAT-CONTAINING PROTEIN 5"/>
    <property type="match status" value="1"/>
</dbReference>
<keyword evidence="4" id="KW-0966">Cell projection</keyword>
<dbReference type="STRING" id="67801.A0A1B0BJ14"/>
<dbReference type="SUPFAM" id="SSF82185">
    <property type="entry name" value="Histone H3 K4-specific methyltransferase SET7/9 N-terminal domain"/>
    <property type="match status" value="1"/>
</dbReference>
<dbReference type="EnsemblMetazoa" id="GPPI031780-RA">
    <property type="protein sequence ID" value="GPPI031780-PA"/>
    <property type="gene ID" value="GPPI031780"/>
</dbReference>
<name>A0A1B0BJ14_9MUSC</name>
<dbReference type="AlphaFoldDB" id="A0A1B0BJ14"/>
<keyword evidence="2" id="KW-0282">Flagellum</keyword>
<comment type="subcellular location">
    <subcellularLocation>
        <location evidence="1">Cell projection</location>
        <location evidence="1">Cilium</location>
        <location evidence="1">Flagellum</location>
    </subcellularLocation>
</comment>
<accession>A0A1B0BJ14</accession>
<protein>
    <submittedName>
        <fullName evidence="5">Uncharacterized protein</fullName>
    </submittedName>
</protein>
<dbReference type="EMBL" id="JXJN01015308">
    <property type="status" value="NOT_ANNOTATED_CDS"/>
    <property type="molecule type" value="Genomic_DNA"/>
</dbReference>